<feature type="binding site" evidence="7">
    <location>
        <position position="168"/>
    </location>
    <ligand>
        <name>L-aspartate</name>
        <dbReference type="ChEBI" id="CHEBI:29991"/>
    </ligand>
</feature>
<dbReference type="InterPro" id="IPR006132">
    <property type="entry name" value="Asp/Orn_carbamoyltranf_P-bd"/>
</dbReference>
<dbReference type="NCBIfam" id="NF002032">
    <property type="entry name" value="PRK00856.1"/>
    <property type="match status" value="1"/>
</dbReference>
<evidence type="ECO:0000256" key="2">
    <source>
        <dbReference type="ARBA" id="ARBA00008896"/>
    </source>
</evidence>
<feature type="binding site" evidence="7">
    <location>
        <position position="106"/>
    </location>
    <ligand>
        <name>carbamoyl phosphate</name>
        <dbReference type="ChEBI" id="CHEBI:58228"/>
    </ligand>
</feature>
<comment type="pathway">
    <text evidence="1 7">Pyrimidine metabolism; UMP biosynthesis via de novo pathway; (S)-dihydroorotate from bicarbonate: step 2/3.</text>
</comment>
<dbReference type="Pfam" id="PF02729">
    <property type="entry name" value="OTCace_N"/>
    <property type="match status" value="1"/>
</dbReference>
<evidence type="ECO:0000256" key="4">
    <source>
        <dbReference type="ARBA" id="ARBA00022975"/>
    </source>
</evidence>
<dbReference type="OrthoDB" id="9774690at2"/>
<comment type="caution">
    <text evidence="10">The sequence shown here is derived from an EMBL/GenBank/DDBJ whole genome shotgun (WGS) entry which is preliminary data.</text>
</comment>
<dbReference type="SUPFAM" id="SSF53671">
    <property type="entry name" value="Aspartate/ornithine carbamoyltransferase"/>
    <property type="match status" value="1"/>
</dbReference>
<feature type="binding site" evidence="7">
    <location>
        <position position="135"/>
    </location>
    <ligand>
        <name>carbamoyl phosphate</name>
        <dbReference type="ChEBI" id="CHEBI:58228"/>
    </ligand>
</feature>
<accession>A0A7W1X9E0</accession>
<dbReference type="PRINTS" id="PR00101">
    <property type="entry name" value="ATCASE"/>
</dbReference>
<feature type="binding site" evidence="7">
    <location>
        <position position="57"/>
    </location>
    <ligand>
        <name>carbamoyl phosphate</name>
        <dbReference type="ChEBI" id="CHEBI:58228"/>
    </ligand>
</feature>
<dbReference type="GO" id="GO:0016597">
    <property type="term" value="F:amino acid binding"/>
    <property type="evidence" value="ECO:0007669"/>
    <property type="project" value="InterPro"/>
</dbReference>
<comment type="subunit">
    <text evidence="7">Heterododecamer (2C3:3R2) of six catalytic PyrB chains organized as two trimers (C3), and six regulatory PyrI chains organized as three dimers (R2).</text>
</comment>
<dbReference type="GO" id="GO:0006520">
    <property type="term" value="P:amino acid metabolic process"/>
    <property type="evidence" value="ECO:0007669"/>
    <property type="project" value="InterPro"/>
</dbReference>
<dbReference type="GO" id="GO:0004070">
    <property type="term" value="F:aspartate carbamoyltransferase activity"/>
    <property type="evidence" value="ECO:0007669"/>
    <property type="project" value="UniProtKB-UniRule"/>
</dbReference>
<gene>
    <name evidence="7" type="primary">pyrB</name>
    <name evidence="10" type="ORF">H1164_06305</name>
</gene>
<reference evidence="10 11" key="1">
    <citation type="submission" date="2020-07" db="EMBL/GenBank/DDBJ databases">
        <authorList>
            <person name="Feng H."/>
        </authorList>
    </citation>
    <scope>NUCLEOTIDE SEQUENCE [LARGE SCALE GENOMIC DNA]</scope>
    <source>
        <strain evidence="11">s-11</strain>
    </source>
</reference>
<keyword evidence="4 7" id="KW-0665">Pyrimidine biosynthesis</keyword>
<evidence type="ECO:0000256" key="3">
    <source>
        <dbReference type="ARBA" id="ARBA00022679"/>
    </source>
</evidence>
<dbReference type="GO" id="GO:0044205">
    <property type="term" value="P:'de novo' UMP biosynthetic process"/>
    <property type="evidence" value="ECO:0007669"/>
    <property type="project" value="UniProtKB-UniRule"/>
</dbReference>
<name>A0A7W1X9E0_9BACL</name>
<dbReference type="UniPathway" id="UPA00070">
    <property type="reaction ID" value="UER00116"/>
</dbReference>
<dbReference type="PANTHER" id="PTHR45753:SF6">
    <property type="entry name" value="ASPARTATE CARBAMOYLTRANSFERASE"/>
    <property type="match status" value="1"/>
</dbReference>
<comment type="function">
    <text evidence="5 7">Catalyzes the condensation of carbamoyl phosphate and aspartate to form carbamoyl aspartate and inorganic phosphate, the committed step in the de novo pyrimidine nucleotide biosynthesis pathway.</text>
</comment>
<feature type="binding site" evidence="7">
    <location>
        <position position="220"/>
    </location>
    <ligand>
        <name>L-aspartate</name>
        <dbReference type="ChEBI" id="CHEBI:29991"/>
    </ligand>
</feature>
<dbReference type="Proteomes" id="UP000530514">
    <property type="component" value="Unassembled WGS sequence"/>
</dbReference>
<feature type="binding site" evidence="7">
    <location>
        <position position="56"/>
    </location>
    <ligand>
        <name>carbamoyl phosphate</name>
        <dbReference type="ChEBI" id="CHEBI:58228"/>
    </ligand>
</feature>
<feature type="binding site" evidence="7">
    <location>
        <position position="84"/>
    </location>
    <ligand>
        <name>L-aspartate</name>
        <dbReference type="ChEBI" id="CHEBI:29991"/>
    </ligand>
</feature>
<organism evidence="10 11">
    <name type="scientific">Thermoactinomyces daqus</name>
    <dbReference type="NCBI Taxonomy" id="1329516"/>
    <lineage>
        <taxon>Bacteria</taxon>
        <taxon>Bacillati</taxon>
        <taxon>Bacillota</taxon>
        <taxon>Bacilli</taxon>
        <taxon>Bacillales</taxon>
        <taxon>Thermoactinomycetaceae</taxon>
        <taxon>Thermoactinomyces</taxon>
    </lineage>
</organism>
<dbReference type="GO" id="GO:0005829">
    <property type="term" value="C:cytosol"/>
    <property type="evidence" value="ECO:0007669"/>
    <property type="project" value="TreeGrafter"/>
</dbReference>
<feature type="binding site" evidence="7">
    <location>
        <position position="138"/>
    </location>
    <ligand>
        <name>carbamoyl phosphate</name>
        <dbReference type="ChEBI" id="CHEBI:58228"/>
    </ligand>
</feature>
<dbReference type="EMBL" id="JACEIP010000007">
    <property type="protein sequence ID" value="MBA4542515.1"/>
    <property type="molecule type" value="Genomic_DNA"/>
</dbReference>
<dbReference type="InterPro" id="IPR002082">
    <property type="entry name" value="Asp_carbamoyltransf"/>
</dbReference>
<dbReference type="EC" id="2.1.3.2" evidence="7"/>
<dbReference type="InterPro" id="IPR006130">
    <property type="entry name" value="Asp/Orn_carbamoylTrfase"/>
</dbReference>
<evidence type="ECO:0000313" key="10">
    <source>
        <dbReference type="EMBL" id="MBA4542515.1"/>
    </source>
</evidence>
<dbReference type="InterPro" id="IPR006131">
    <property type="entry name" value="Asp_carbamoyltransf_Asp/Orn-bd"/>
</dbReference>
<comment type="catalytic activity">
    <reaction evidence="6 7">
        <text>carbamoyl phosphate + L-aspartate = N-carbamoyl-L-aspartate + phosphate + H(+)</text>
        <dbReference type="Rhea" id="RHEA:20013"/>
        <dbReference type="ChEBI" id="CHEBI:15378"/>
        <dbReference type="ChEBI" id="CHEBI:29991"/>
        <dbReference type="ChEBI" id="CHEBI:32814"/>
        <dbReference type="ChEBI" id="CHEBI:43474"/>
        <dbReference type="ChEBI" id="CHEBI:58228"/>
        <dbReference type="EC" id="2.1.3.2"/>
    </reaction>
</comment>
<sequence>MTRSPFRHLMDTSELTKEEIRRILERAHFWEEHQASGLAPFTGRFAANLFFEPSTRTRFSFEVAEKRLGMQVVNFTPDVSSSTKGESLFDTVKTLVSIGVEVAVIRLTDEQELLFLIKQNPGCAIINAGAGSFAHPSQSLLDLYTLVKHFGDLTGKRVAVIGDIAHSRVVRSNLWTLKQFGAEMIVSGPEEMRDPEVERIAPYVSFEEALRTADVVMLLRVQLERHQGKLFSSREEYHRRYGLSAERLKIMKPEAIIMHPAPVNRGVEIADELVEHPRSKIFEQMKNGVWIRMAILERALGEW</sequence>
<dbReference type="Gene3D" id="3.40.50.1370">
    <property type="entry name" value="Aspartate/ornithine carbamoyltransferase"/>
    <property type="match status" value="2"/>
</dbReference>
<proteinExistence type="inferred from homology"/>
<dbReference type="Pfam" id="PF00185">
    <property type="entry name" value="OTCace"/>
    <property type="match status" value="1"/>
</dbReference>
<evidence type="ECO:0000313" key="11">
    <source>
        <dbReference type="Proteomes" id="UP000530514"/>
    </source>
</evidence>
<keyword evidence="3 7" id="KW-0808">Transferase</keyword>
<dbReference type="GO" id="GO:0006207">
    <property type="term" value="P:'de novo' pyrimidine nucleobase biosynthetic process"/>
    <property type="evidence" value="ECO:0007669"/>
    <property type="project" value="InterPro"/>
</dbReference>
<keyword evidence="11" id="KW-1185">Reference proteome</keyword>
<feature type="binding site" evidence="7">
    <location>
        <position position="262"/>
    </location>
    <ligand>
        <name>carbamoyl phosphate</name>
        <dbReference type="ChEBI" id="CHEBI:58228"/>
    </ligand>
</feature>
<dbReference type="NCBIfam" id="TIGR00670">
    <property type="entry name" value="asp_carb_tr"/>
    <property type="match status" value="1"/>
</dbReference>
<evidence type="ECO:0000259" key="9">
    <source>
        <dbReference type="Pfam" id="PF02729"/>
    </source>
</evidence>
<feature type="binding site" evidence="7">
    <location>
        <position position="261"/>
    </location>
    <ligand>
        <name>carbamoyl phosphate</name>
        <dbReference type="ChEBI" id="CHEBI:58228"/>
    </ligand>
</feature>
<dbReference type="HAMAP" id="MF_00001">
    <property type="entry name" value="Asp_carb_tr"/>
    <property type="match status" value="1"/>
</dbReference>
<dbReference type="PRINTS" id="PR00100">
    <property type="entry name" value="AOTCASE"/>
</dbReference>
<protein>
    <recommendedName>
        <fullName evidence="7">Aspartate carbamoyltransferase</fullName>
        <ecNumber evidence="7">2.1.3.2</ecNumber>
    </recommendedName>
    <alternativeName>
        <fullName evidence="7">Aspartate transcarbamylase</fullName>
        <shortName evidence="7">ATCase</shortName>
    </alternativeName>
</protein>
<dbReference type="AlphaFoldDB" id="A0A7W1X9E0"/>
<feature type="domain" description="Aspartate/ornithine carbamoyltransferase Asp/Orn-binding" evidence="8">
    <location>
        <begin position="155"/>
        <end position="297"/>
    </location>
</feature>
<evidence type="ECO:0000256" key="7">
    <source>
        <dbReference type="HAMAP-Rule" id="MF_00001"/>
    </source>
</evidence>
<evidence type="ECO:0000259" key="8">
    <source>
        <dbReference type="Pfam" id="PF00185"/>
    </source>
</evidence>
<evidence type="ECO:0000256" key="6">
    <source>
        <dbReference type="ARBA" id="ARBA00048859"/>
    </source>
</evidence>
<evidence type="ECO:0000256" key="1">
    <source>
        <dbReference type="ARBA" id="ARBA00004852"/>
    </source>
</evidence>
<dbReference type="PROSITE" id="PS00097">
    <property type="entry name" value="CARBAMOYLTRANSFERASE"/>
    <property type="match status" value="1"/>
</dbReference>
<dbReference type="InterPro" id="IPR036901">
    <property type="entry name" value="Asp/Orn_carbamoylTrfase_sf"/>
</dbReference>
<dbReference type="PANTHER" id="PTHR45753">
    <property type="entry name" value="ORNITHINE CARBAMOYLTRANSFERASE, MITOCHONDRIAL"/>
    <property type="match status" value="1"/>
</dbReference>
<feature type="domain" description="Aspartate/ornithine carbamoyltransferase carbamoyl-P binding" evidence="9">
    <location>
        <begin position="7"/>
        <end position="146"/>
    </location>
</feature>
<evidence type="ECO:0000256" key="5">
    <source>
        <dbReference type="ARBA" id="ARBA00043884"/>
    </source>
</evidence>
<comment type="similarity">
    <text evidence="2 7">Belongs to the aspartate/ornithine carbamoyltransferase superfamily. ATCase family.</text>
</comment>